<dbReference type="InterPro" id="IPR036389">
    <property type="entry name" value="RNase_III_sf"/>
</dbReference>
<sequence>MEENLNFLEVKNYTEAEVRELSPLALAYIGDACFEILVRSEILDIRKNPNKLHRESIRYVRAKGQRELFEKIEDILTEDEMRIFKRGRNAKSHTVPKNADPIDYRIATGVEALYGYLYLLKRYDRIRDLFKEMIG</sequence>
<evidence type="ECO:0000256" key="1">
    <source>
        <dbReference type="ARBA" id="ARBA00022722"/>
    </source>
</evidence>
<dbReference type="Pfam" id="PF00636">
    <property type="entry name" value="Ribonuclease_3"/>
    <property type="match status" value="1"/>
</dbReference>
<dbReference type="GO" id="GO:0005737">
    <property type="term" value="C:cytoplasm"/>
    <property type="evidence" value="ECO:0007669"/>
    <property type="project" value="UniProtKB-SubCell"/>
</dbReference>
<comment type="subcellular location">
    <subcellularLocation>
        <location evidence="4">Cytoplasm</location>
    </subcellularLocation>
</comment>
<dbReference type="HAMAP" id="MF_01468">
    <property type="entry name" value="RNase_Mini_III"/>
    <property type="match status" value="1"/>
</dbReference>
<keyword evidence="1 4" id="KW-0540">Nuclease</keyword>
<keyword evidence="4" id="KW-0690">Ribosome biogenesis</keyword>
<comment type="similarity">
    <text evidence="4">Belongs to the MrnC RNase family.</text>
</comment>
<keyword evidence="4" id="KW-0698">rRNA processing</keyword>
<dbReference type="PIRSF" id="PIRSF005520">
    <property type="entry name" value="UCP005520"/>
    <property type="match status" value="1"/>
</dbReference>
<keyword evidence="3 4" id="KW-0378">Hydrolase</keyword>
<name>A0A133PGX6_9FIRM</name>
<reference evidence="6 7" key="1">
    <citation type="submission" date="2016-01" db="EMBL/GenBank/DDBJ databases">
        <authorList>
            <person name="Oliw E.H."/>
        </authorList>
    </citation>
    <scope>NUCLEOTIDE SEQUENCE [LARGE SCALE GENOMIC DNA]</scope>
    <source>
        <strain evidence="6 7">CMW7756A</strain>
    </source>
</reference>
<dbReference type="GO" id="GO:0006364">
    <property type="term" value="P:rRNA processing"/>
    <property type="evidence" value="ECO:0007669"/>
    <property type="project" value="UniProtKB-UniRule"/>
</dbReference>
<dbReference type="RefSeq" id="WP_060800753.1">
    <property type="nucleotide sequence ID" value="NZ_JASOSC010000006.1"/>
</dbReference>
<comment type="caution">
    <text evidence="6">The sequence shown here is derived from an EMBL/GenBank/DDBJ whole genome shotgun (WGS) entry which is preliminary data.</text>
</comment>
<accession>A0A133PGX6</accession>
<dbReference type="InterPro" id="IPR000999">
    <property type="entry name" value="RNase_III_dom"/>
</dbReference>
<dbReference type="EC" id="3.1.26.-" evidence="4"/>
<dbReference type="Gene3D" id="1.10.1520.10">
    <property type="entry name" value="Ribonuclease III domain"/>
    <property type="match status" value="1"/>
</dbReference>
<evidence type="ECO:0000256" key="4">
    <source>
        <dbReference type="HAMAP-Rule" id="MF_01468"/>
    </source>
</evidence>
<dbReference type="InterPro" id="IPR008226">
    <property type="entry name" value="Mini3_fam"/>
</dbReference>
<keyword evidence="4" id="KW-0963">Cytoplasm</keyword>
<keyword evidence="2 4" id="KW-0255">Endonuclease</keyword>
<dbReference type="GO" id="GO:0019843">
    <property type="term" value="F:rRNA binding"/>
    <property type="evidence" value="ECO:0007669"/>
    <property type="project" value="UniProtKB-UniRule"/>
</dbReference>
<evidence type="ECO:0000313" key="6">
    <source>
        <dbReference type="EMBL" id="KXA27781.1"/>
    </source>
</evidence>
<protein>
    <recommendedName>
        <fullName evidence="4">Mini-ribonuclease 3</fullName>
        <shortName evidence="4">Mini-3</shortName>
        <shortName evidence="4">Mini-RNase 3</shortName>
        <ecNumber evidence="4">3.1.26.-</ecNumber>
    </recommendedName>
    <alternativeName>
        <fullName evidence="4">Mini-RNase III</fullName>
        <shortName evidence="4">Mini-III</shortName>
    </alternativeName>
</protein>
<dbReference type="Proteomes" id="UP000070174">
    <property type="component" value="Unassembled WGS sequence"/>
</dbReference>
<proteinExistence type="inferred from homology"/>
<keyword evidence="4" id="KW-0460">Magnesium</keyword>
<feature type="active site" evidence="4">
    <location>
        <position position="31"/>
    </location>
</feature>
<comment type="subunit">
    <text evidence="4">Homodimer.</text>
</comment>
<evidence type="ECO:0000313" key="7">
    <source>
        <dbReference type="Proteomes" id="UP000070174"/>
    </source>
</evidence>
<comment type="function">
    <text evidence="4">Involved in correct processing of both the 5' and 3' ends of 23S rRNA precursor. Processes 30S rRNA precursor transcript even in absence of ribonuclease 3 (Rnc); Rnc processes 30S rRNA into smaller rRNA precursors.</text>
</comment>
<dbReference type="AlphaFoldDB" id="A0A133PGX6"/>
<dbReference type="PANTHER" id="PTHR34276">
    <property type="entry name" value="MINI-RIBONUCLEASE 3"/>
    <property type="match status" value="1"/>
</dbReference>
<keyword evidence="4" id="KW-0694">RNA-binding</keyword>
<evidence type="ECO:0000256" key="2">
    <source>
        <dbReference type="ARBA" id="ARBA00022759"/>
    </source>
</evidence>
<comment type="cofactor">
    <cofactor evidence="4">
        <name>Mg(2+)</name>
        <dbReference type="ChEBI" id="CHEBI:18420"/>
    </cofactor>
</comment>
<dbReference type="PANTHER" id="PTHR34276:SF1">
    <property type="entry name" value="MINI-RIBONUCLEASE 3"/>
    <property type="match status" value="1"/>
</dbReference>
<evidence type="ECO:0000259" key="5">
    <source>
        <dbReference type="Pfam" id="PF00636"/>
    </source>
</evidence>
<dbReference type="PATRIC" id="fig|54005.3.peg.1815"/>
<keyword evidence="4" id="KW-0699">rRNA-binding</keyword>
<gene>
    <name evidence="4" type="primary">mrnC</name>
    <name evidence="6" type="ORF">HMPREF3229_01852</name>
</gene>
<evidence type="ECO:0000256" key="3">
    <source>
        <dbReference type="ARBA" id="ARBA00022801"/>
    </source>
</evidence>
<dbReference type="GO" id="GO:0004525">
    <property type="term" value="F:ribonuclease III activity"/>
    <property type="evidence" value="ECO:0007669"/>
    <property type="project" value="InterPro"/>
</dbReference>
<feature type="domain" description="RNase III" evidence="5">
    <location>
        <begin position="25"/>
        <end position="119"/>
    </location>
</feature>
<dbReference type="EMBL" id="LRQE01000050">
    <property type="protein sequence ID" value="KXA27781.1"/>
    <property type="molecule type" value="Genomic_DNA"/>
</dbReference>
<organism evidence="6">
    <name type="scientific">Peptoniphilus harei</name>
    <dbReference type="NCBI Taxonomy" id="54005"/>
    <lineage>
        <taxon>Bacteria</taxon>
        <taxon>Bacillati</taxon>
        <taxon>Bacillota</taxon>
        <taxon>Tissierellia</taxon>
        <taxon>Tissierellales</taxon>
        <taxon>Peptoniphilaceae</taxon>
        <taxon>Peptoniphilus</taxon>
    </lineage>
</organism>
<dbReference type="SUPFAM" id="SSF69065">
    <property type="entry name" value="RNase III domain-like"/>
    <property type="match status" value="1"/>
</dbReference>